<evidence type="ECO:0000256" key="1">
    <source>
        <dbReference type="ARBA" id="ARBA00008517"/>
    </source>
</evidence>
<comment type="caution">
    <text evidence="7">The sequence shown here is derived from an EMBL/GenBank/DDBJ whole genome shotgun (WGS) entry which is preliminary data.</text>
</comment>
<keyword evidence="8" id="KW-1185">Reference proteome</keyword>
<dbReference type="GO" id="GO:0008270">
    <property type="term" value="F:zinc ion binding"/>
    <property type="evidence" value="ECO:0007669"/>
    <property type="project" value="UniProtKB-KW"/>
</dbReference>
<dbReference type="PANTHER" id="PTHR12805">
    <property type="entry name" value="KIN17 KIN, ANTIGENIC DETERMINANT OF RECA PROTEIN HOMOLOG"/>
    <property type="match status" value="1"/>
</dbReference>
<dbReference type="GO" id="GO:0005634">
    <property type="term" value="C:nucleus"/>
    <property type="evidence" value="ECO:0007669"/>
    <property type="project" value="TreeGrafter"/>
</dbReference>
<dbReference type="FunFam" id="1.10.10.2030:FF:000001">
    <property type="entry name" value="DNA/RNA-binding protein KIN17, putative"/>
    <property type="match status" value="1"/>
</dbReference>
<dbReference type="InterPro" id="IPR037321">
    <property type="entry name" value="KIN17-like"/>
</dbReference>
<evidence type="ECO:0000313" key="8">
    <source>
        <dbReference type="Proteomes" id="UP000812966"/>
    </source>
</evidence>
<dbReference type="Pfam" id="PF10357">
    <property type="entry name" value="WH_KIN17"/>
    <property type="match status" value="1"/>
</dbReference>
<dbReference type="EMBL" id="JABELV010000002">
    <property type="protein sequence ID" value="KAG7580011.1"/>
    <property type="molecule type" value="Genomic_DNA"/>
</dbReference>
<keyword evidence="2" id="KW-0479">Metal-binding</keyword>
<dbReference type="InterPro" id="IPR019447">
    <property type="entry name" value="DNA/RNA-bd_Kin17_WH-like_dom"/>
</dbReference>
<proteinExistence type="inferred from homology"/>
<protein>
    <recommendedName>
        <fullName evidence="6">C2H2-type domain-containing protein</fullName>
    </recommendedName>
</protein>
<comment type="similarity">
    <text evidence="1">Belongs to the KIN17 family.</text>
</comment>
<dbReference type="Gene3D" id="1.10.10.2030">
    <property type="entry name" value="DNA/RNA-binding protein Kin17, conserved domain"/>
    <property type="match status" value="1"/>
</dbReference>
<dbReference type="Pfam" id="PF25095">
    <property type="entry name" value="C2H2-zf_KIN17"/>
    <property type="match status" value="1"/>
</dbReference>
<keyword evidence="4" id="KW-0862">Zinc</keyword>
<dbReference type="OrthoDB" id="10266249at2759"/>
<dbReference type="SMART" id="SM01253">
    <property type="entry name" value="Kin17_mid"/>
    <property type="match status" value="1"/>
</dbReference>
<feature type="compositionally biased region" description="Basic and acidic residues" evidence="5">
    <location>
        <begin position="154"/>
        <end position="184"/>
    </location>
</feature>
<dbReference type="PROSITE" id="PS00028">
    <property type="entry name" value="ZINC_FINGER_C2H2_1"/>
    <property type="match status" value="1"/>
</dbReference>
<reference evidence="7" key="1">
    <citation type="submission" date="2020-04" db="EMBL/GenBank/DDBJ databases">
        <title>Analysis of mating type loci in Filobasidium floriforme.</title>
        <authorList>
            <person name="Nowrousian M."/>
        </authorList>
    </citation>
    <scope>NUCLEOTIDE SEQUENCE</scope>
    <source>
        <strain evidence="7">CBS 6242</strain>
    </source>
</reference>
<organism evidence="7 8">
    <name type="scientific">Filobasidium floriforme</name>
    <dbReference type="NCBI Taxonomy" id="5210"/>
    <lineage>
        <taxon>Eukaryota</taxon>
        <taxon>Fungi</taxon>
        <taxon>Dikarya</taxon>
        <taxon>Basidiomycota</taxon>
        <taxon>Agaricomycotina</taxon>
        <taxon>Tremellomycetes</taxon>
        <taxon>Filobasidiales</taxon>
        <taxon>Filobasidiaceae</taxon>
        <taxon>Filobasidium</taxon>
    </lineage>
</organism>
<evidence type="ECO:0000313" key="7">
    <source>
        <dbReference type="EMBL" id="KAG7580011.1"/>
    </source>
</evidence>
<evidence type="ECO:0000256" key="2">
    <source>
        <dbReference type="ARBA" id="ARBA00022723"/>
    </source>
</evidence>
<accession>A0A8K0JTJ7</accession>
<feature type="compositionally biased region" description="Gly residues" evidence="5">
    <location>
        <begin position="341"/>
        <end position="350"/>
    </location>
</feature>
<evidence type="ECO:0000256" key="4">
    <source>
        <dbReference type="ARBA" id="ARBA00022833"/>
    </source>
</evidence>
<gene>
    <name evidence="7" type="ORF">FFLO_00219</name>
</gene>
<feature type="region of interest" description="Disordered" evidence="5">
    <location>
        <begin position="152"/>
        <end position="356"/>
    </location>
</feature>
<evidence type="ECO:0000259" key="6">
    <source>
        <dbReference type="PROSITE" id="PS00028"/>
    </source>
</evidence>
<dbReference type="GO" id="GO:0006260">
    <property type="term" value="P:DNA replication"/>
    <property type="evidence" value="ECO:0007669"/>
    <property type="project" value="TreeGrafter"/>
</dbReference>
<dbReference type="GO" id="GO:0006974">
    <property type="term" value="P:DNA damage response"/>
    <property type="evidence" value="ECO:0007669"/>
    <property type="project" value="TreeGrafter"/>
</dbReference>
<feature type="compositionally biased region" description="Basic and acidic residues" evidence="5">
    <location>
        <begin position="214"/>
        <end position="253"/>
    </location>
</feature>
<dbReference type="InterPro" id="IPR056767">
    <property type="entry name" value="C2H2-Znf_KIN17"/>
</dbReference>
<evidence type="ECO:0000256" key="3">
    <source>
        <dbReference type="ARBA" id="ARBA00022771"/>
    </source>
</evidence>
<feature type="compositionally biased region" description="Low complexity" evidence="5">
    <location>
        <begin position="295"/>
        <end position="315"/>
    </location>
</feature>
<name>A0A8K0JTJ7_9TREE</name>
<sequence>MPRAEAGSAKAIGNAIKAKGLGRLVWYCQVCQKQCRDENGFKMHSQSESHLRQMLVVGENAGKHIDTFSKDFQDEFLTLLSRRHNTQRVRANAVYNEYIQDKHHIHMNSTKWVTLTEFIKYMGREGLVRVDENEKGFWIQWVDNSPKALARQAEMQKRERADMDDEQRQRRQLREQMERARLQAEARGQGEVAKGLQRAEGEKVSLSLNLGGLKPKEETVKTEPEDTVKTESEETFKSESEGTVKTEPAEAVKNEPASPSTPVATPTVTMTNTAKVKTEPAPNPLKRAAPTNIFKTSSKSSKSTKESTPSSTPKSHLAGKKFLTAAERLMLEDQARAGRKISGGSGGYQGMGPSRR</sequence>
<evidence type="ECO:0000256" key="5">
    <source>
        <dbReference type="SAM" id="MobiDB-lite"/>
    </source>
</evidence>
<dbReference type="InterPro" id="IPR038254">
    <property type="entry name" value="KIN17_WH-like_sf"/>
</dbReference>
<dbReference type="SUPFAM" id="SSF57667">
    <property type="entry name" value="beta-beta-alpha zinc fingers"/>
    <property type="match status" value="1"/>
</dbReference>
<dbReference type="InterPro" id="IPR036236">
    <property type="entry name" value="Znf_C2H2_sf"/>
</dbReference>
<dbReference type="InterPro" id="IPR013087">
    <property type="entry name" value="Znf_C2H2_type"/>
</dbReference>
<feature type="domain" description="C2H2-type" evidence="6">
    <location>
        <begin position="28"/>
        <end position="50"/>
    </location>
</feature>
<feature type="compositionally biased region" description="Low complexity" evidence="5">
    <location>
        <begin position="256"/>
        <end position="269"/>
    </location>
</feature>
<dbReference type="Proteomes" id="UP000812966">
    <property type="component" value="Unassembled WGS sequence"/>
</dbReference>
<dbReference type="PANTHER" id="PTHR12805:SF0">
    <property type="entry name" value="DNA_RNA-BINDING PROTEIN KIN17"/>
    <property type="match status" value="1"/>
</dbReference>
<dbReference type="AlphaFoldDB" id="A0A8K0JTJ7"/>
<keyword evidence="3" id="KW-0863">Zinc-finger</keyword>
<dbReference type="GO" id="GO:0003690">
    <property type="term" value="F:double-stranded DNA binding"/>
    <property type="evidence" value="ECO:0007669"/>
    <property type="project" value="TreeGrafter"/>
</dbReference>